<evidence type="ECO:0000259" key="2">
    <source>
        <dbReference type="SMART" id="SM00986"/>
    </source>
</evidence>
<dbReference type="CDD" id="cd10035">
    <property type="entry name" value="UDG_like"/>
    <property type="match status" value="1"/>
</dbReference>
<dbReference type="SMART" id="SM00986">
    <property type="entry name" value="UDG"/>
    <property type="match status" value="1"/>
</dbReference>
<protein>
    <submittedName>
        <fullName evidence="3">Uracil-DNA glycosylase</fullName>
    </submittedName>
</protein>
<organism evidence="3 4">
    <name type="scientific">Deinococcus rufus</name>
    <dbReference type="NCBI Taxonomy" id="2136097"/>
    <lineage>
        <taxon>Bacteria</taxon>
        <taxon>Thermotogati</taxon>
        <taxon>Deinococcota</taxon>
        <taxon>Deinococci</taxon>
        <taxon>Deinococcales</taxon>
        <taxon>Deinococcaceae</taxon>
        <taxon>Deinococcus</taxon>
    </lineage>
</organism>
<dbReference type="SMART" id="SM00987">
    <property type="entry name" value="UreE_C"/>
    <property type="match status" value="1"/>
</dbReference>
<sequence length="197" mass="21836">MIPRTLGQQTEREARRQRAWEPHVEPINTWAEGLRTDGREVPHFDPADGGVNARVLFLLESPGPRVSDTGFISMDNPDGTAANMHTLITESGLSREDLALWNVVPWQLSAAGVVTPDRASHQEALPATRRLLTLLPHLKAVVLVGQHAQRAWQGIGSDLTTFAMPHPSPQNFNTRPYARDDALAALRTVQRYLSMQP</sequence>
<evidence type="ECO:0000256" key="1">
    <source>
        <dbReference type="SAM" id="MobiDB-lite"/>
    </source>
</evidence>
<proteinExistence type="predicted"/>
<dbReference type="InterPro" id="IPR036895">
    <property type="entry name" value="Uracil-DNA_glycosylase-like_sf"/>
</dbReference>
<dbReference type="Pfam" id="PF03167">
    <property type="entry name" value="UDG"/>
    <property type="match status" value="1"/>
</dbReference>
<comment type="caution">
    <text evidence="3">The sequence shown here is derived from an EMBL/GenBank/DDBJ whole genome shotgun (WGS) entry which is preliminary data.</text>
</comment>
<name>A0ABV7Z4C9_9DEIO</name>
<accession>A0ABV7Z4C9</accession>
<keyword evidence="4" id="KW-1185">Reference proteome</keyword>
<dbReference type="InterPro" id="IPR005122">
    <property type="entry name" value="Uracil-DNA_glycosylase-like"/>
</dbReference>
<dbReference type="Proteomes" id="UP001595803">
    <property type="component" value="Unassembled WGS sequence"/>
</dbReference>
<dbReference type="EMBL" id="JBHRZG010000002">
    <property type="protein sequence ID" value="MFC3831517.1"/>
    <property type="molecule type" value="Genomic_DNA"/>
</dbReference>
<feature type="region of interest" description="Disordered" evidence="1">
    <location>
        <begin position="1"/>
        <end position="20"/>
    </location>
</feature>
<feature type="compositionally biased region" description="Basic and acidic residues" evidence="1">
    <location>
        <begin position="10"/>
        <end position="20"/>
    </location>
</feature>
<gene>
    <name evidence="3" type="ORF">ACFOSB_01405</name>
</gene>
<feature type="domain" description="Uracil-DNA glycosylase-like" evidence="2">
    <location>
        <begin position="46"/>
        <end position="187"/>
    </location>
</feature>
<dbReference type="SUPFAM" id="SSF52141">
    <property type="entry name" value="Uracil-DNA glycosylase-like"/>
    <property type="match status" value="1"/>
</dbReference>
<evidence type="ECO:0000313" key="3">
    <source>
        <dbReference type="EMBL" id="MFC3831517.1"/>
    </source>
</evidence>
<dbReference type="Gene3D" id="3.40.470.10">
    <property type="entry name" value="Uracil-DNA glycosylase-like domain"/>
    <property type="match status" value="1"/>
</dbReference>
<dbReference type="RefSeq" id="WP_322473635.1">
    <property type="nucleotide sequence ID" value="NZ_JBHRZG010000002.1"/>
</dbReference>
<reference evidence="4" key="1">
    <citation type="journal article" date="2019" name="Int. J. Syst. Evol. Microbiol.">
        <title>The Global Catalogue of Microorganisms (GCM) 10K type strain sequencing project: providing services to taxonomists for standard genome sequencing and annotation.</title>
        <authorList>
            <consortium name="The Broad Institute Genomics Platform"/>
            <consortium name="The Broad Institute Genome Sequencing Center for Infectious Disease"/>
            <person name="Wu L."/>
            <person name="Ma J."/>
        </authorList>
    </citation>
    <scope>NUCLEOTIDE SEQUENCE [LARGE SCALE GENOMIC DNA]</scope>
    <source>
        <strain evidence="4">CCTCC AB 2017081</strain>
    </source>
</reference>
<evidence type="ECO:0000313" key="4">
    <source>
        <dbReference type="Proteomes" id="UP001595803"/>
    </source>
</evidence>